<organism evidence="2">
    <name type="scientific">Salvia splendens</name>
    <name type="common">Scarlet sage</name>
    <dbReference type="NCBI Taxonomy" id="180675"/>
    <lineage>
        <taxon>Eukaryota</taxon>
        <taxon>Viridiplantae</taxon>
        <taxon>Streptophyta</taxon>
        <taxon>Embryophyta</taxon>
        <taxon>Tracheophyta</taxon>
        <taxon>Spermatophyta</taxon>
        <taxon>Magnoliopsida</taxon>
        <taxon>eudicotyledons</taxon>
        <taxon>Gunneridae</taxon>
        <taxon>Pentapetalae</taxon>
        <taxon>asterids</taxon>
        <taxon>lamiids</taxon>
        <taxon>Lamiales</taxon>
        <taxon>Lamiaceae</taxon>
        <taxon>Nepetoideae</taxon>
        <taxon>Mentheae</taxon>
        <taxon>Salviinae</taxon>
        <taxon>Salvia</taxon>
        <taxon>Salvia subgen. Calosphace</taxon>
        <taxon>core Calosphace</taxon>
    </lineage>
</organism>
<gene>
    <name evidence="2" type="ORF">SASPL_135792</name>
</gene>
<keyword evidence="3" id="KW-1185">Reference proteome</keyword>
<dbReference type="OrthoDB" id="1933769at2759"/>
<evidence type="ECO:0000313" key="3">
    <source>
        <dbReference type="Proteomes" id="UP000298416"/>
    </source>
</evidence>
<dbReference type="Pfam" id="PF06910">
    <property type="entry name" value="MEA1"/>
    <property type="match status" value="1"/>
</dbReference>
<evidence type="ECO:0000313" key="2">
    <source>
        <dbReference type="EMBL" id="KAG6403567.1"/>
    </source>
</evidence>
<proteinExistence type="predicted"/>
<dbReference type="AlphaFoldDB" id="A0A8X8WZE4"/>
<reference evidence="2" key="2">
    <citation type="submission" date="2020-08" db="EMBL/GenBank/DDBJ databases">
        <title>Plant Genome Project.</title>
        <authorList>
            <person name="Zhang R.-G."/>
        </authorList>
    </citation>
    <scope>NUCLEOTIDE SEQUENCE</scope>
    <source>
        <strain evidence="2">Huo1</strain>
        <tissue evidence="2">Leaf</tissue>
    </source>
</reference>
<feature type="compositionally biased region" description="Acidic residues" evidence="1">
    <location>
        <begin position="77"/>
        <end position="94"/>
    </location>
</feature>
<protein>
    <submittedName>
        <fullName evidence="2">Uncharacterized protein</fullName>
    </submittedName>
</protein>
<evidence type="ECO:0000256" key="1">
    <source>
        <dbReference type="SAM" id="MobiDB-lite"/>
    </source>
</evidence>
<feature type="compositionally biased region" description="Acidic residues" evidence="1">
    <location>
        <begin position="38"/>
        <end position="47"/>
    </location>
</feature>
<dbReference type="Proteomes" id="UP000298416">
    <property type="component" value="Unassembled WGS sequence"/>
</dbReference>
<accession>A0A8X8WZE4</accession>
<comment type="caution">
    <text evidence="2">The sequence shown here is derived from an EMBL/GenBank/DDBJ whole genome shotgun (WGS) entry which is preliminary data.</text>
</comment>
<dbReference type="PANTHER" id="PTHR37175:SF1">
    <property type="entry name" value="CONSTANS-LIKE PROTEIN-RELATED"/>
    <property type="match status" value="1"/>
</dbReference>
<feature type="compositionally biased region" description="Basic and acidic residues" evidence="1">
    <location>
        <begin position="1"/>
        <end position="11"/>
    </location>
</feature>
<sequence>MNASADLHEDNGICGSDSDSTADDSSDYYQPISSVDNGGEDSDDSGGEGDLFYRDPNSTFHQLPNGWVENGVSSLDISDDDADEDAEKEVEEATESERAIERAFREDEVRRNAPLTAENTGRVMDAMRQISFGGGAPDWAGQIPEDQWINRLRRLGPPSSAASAPIDH</sequence>
<dbReference type="EMBL" id="PNBA02000013">
    <property type="protein sequence ID" value="KAG6403567.1"/>
    <property type="molecule type" value="Genomic_DNA"/>
</dbReference>
<feature type="region of interest" description="Disordered" evidence="1">
    <location>
        <begin position="1"/>
        <end position="98"/>
    </location>
</feature>
<reference evidence="2" key="1">
    <citation type="submission" date="2018-01" db="EMBL/GenBank/DDBJ databases">
        <authorList>
            <person name="Mao J.F."/>
        </authorList>
    </citation>
    <scope>NUCLEOTIDE SEQUENCE</scope>
    <source>
        <strain evidence="2">Huo1</strain>
        <tissue evidence="2">Leaf</tissue>
    </source>
</reference>
<dbReference type="PANTHER" id="PTHR37175">
    <property type="entry name" value="BNAA08G28800D PROTEIN"/>
    <property type="match status" value="1"/>
</dbReference>
<name>A0A8X8WZE4_SALSN</name>